<evidence type="ECO:0000313" key="3">
    <source>
        <dbReference type="Proteomes" id="UP001142055"/>
    </source>
</evidence>
<protein>
    <submittedName>
        <fullName evidence="2">Uncharacterized protein</fullName>
    </submittedName>
</protein>
<name>A0A9Q0RQH3_BLOTA</name>
<organism evidence="2 3">
    <name type="scientific">Blomia tropicalis</name>
    <name type="common">Mite</name>
    <dbReference type="NCBI Taxonomy" id="40697"/>
    <lineage>
        <taxon>Eukaryota</taxon>
        <taxon>Metazoa</taxon>
        <taxon>Ecdysozoa</taxon>
        <taxon>Arthropoda</taxon>
        <taxon>Chelicerata</taxon>
        <taxon>Arachnida</taxon>
        <taxon>Acari</taxon>
        <taxon>Acariformes</taxon>
        <taxon>Sarcoptiformes</taxon>
        <taxon>Astigmata</taxon>
        <taxon>Glycyphagoidea</taxon>
        <taxon>Echimyopodidae</taxon>
        <taxon>Blomia</taxon>
    </lineage>
</organism>
<dbReference type="EMBL" id="JAPWDV010000001">
    <property type="protein sequence ID" value="KAJ6222625.1"/>
    <property type="molecule type" value="Genomic_DNA"/>
</dbReference>
<feature type="region of interest" description="Disordered" evidence="1">
    <location>
        <begin position="184"/>
        <end position="206"/>
    </location>
</feature>
<evidence type="ECO:0000256" key="1">
    <source>
        <dbReference type="SAM" id="MobiDB-lite"/>
    </source>
</evidence>
<comment type="caution">
    <text evidence="2">The sequence shown here is derived from an EMBL/GenBank/DDBJ whole genome shotgun (WGS) entry which is preliminary data.</text>
</comment>
<evidence type="ECO:0000313" key="2">
    <source>
        <dbReference type="EMBL" id="KAJ6222625.1"/>
    </source>
</evidence>
<keyword evidence="3" id="KW-1185">Reference proteome</keyword>
<dbReference type="Proteomes" id="UP001142055">
    <property type="component" value="Chromosome 1"/>
</dbReference>
<dbReference type="AlphaFoldDB" id="A0A9Q0RQH3"/>
<dbReference type="OrthoDB" id="10659066at2759"/>
<sequence>MTTNSSPSLSIAITPERRDAFRQFISTLPRLCSPTICGIVNNFDQNNQNVTESISCNIEPMDITTLQQMETSQNESKFKWSIDEYAELYGGDFDNVDELDRFHQYESEHFTHDLEKFFNQKSINPSPIQPVKASSLLSSTSNWSRSDNQNENSSRSTGSFVRYIESLQSTISTSINEELENYSVDDKDTQSLSITPKKNSQKRTSFNDSDFVSMDISMSTPVVTNHSKQNPVLESNNIQTNYSKYLDFSPISPISTRTPLSSLNGIGNKSQIKRFPMSSFGIHMSNDDFDNISPIVPISAKQSRFASNRININKNKGTFNSRLF</sequence>
<proteinExistence type="predicted"/>
<feature type="compositionally biased region" description="Polar residues" evidence="1">
    <location>
        <begin position="190"/>
        <end position="206"/>
    </location>
</feature>
<reference evidence="2" key="1">
    <citation type="submission" date="2022-12" db="EMBL/GenBank/DDBJ databases">
        <title>Genome assemblies of Blomia tropicalis.</title>
        <authorList>
            <person name="Cui Y."/>
        </authorList>
    </citation>
    <scope>NUCLEOTIDE SEQUENCE</scope>
    <source>
        <tissue evidence="2">Adult mites</tissue>
    </source>
</reference>
<gene>
    <name evidence="2" type="ORF">RDWZM_001170</name>
</gene>
<accession>A0A9Q0RQH3</accession>